<evidence type="ECO:0000256" key="1">
    <source>
        <dbReference type="ARBA" id="ARBA00022741"/>
    </source>
</evidence>
<dbReference type="Proteomes" id="UP000504615">
    <property type="component" value="Unplaced"/>
</dbReference>
<reference evidence="5" key="1">
    <citation type="submission" date="2025-08" db="UniProtKB">
        <authorList>
            <consortium name="RefSeq"/>
        </authorList>
    </citation>
    <scope>IDENTIFICATION</scope>
</reference>
<dbReference type="GO" id="GO:0005737">
    <property type="term" value="C:cytoplasm"/>
    <property type="evidence" value="ECO:0007669"/>
    <property type="project" value="TreeGrafter"/>
</dbReference>
<dbReference type="Pfam" id="PF00069">
    <property type="entry name" value="Pkinase"/>
    <property type="match status" value="1"/>
</dbReference>
<proteinExistence type="predicted"/>
<accession>A0A6I9W0N8</accession>
<evidence type="ECO:0000313" key="4">
    <source>
        <dbReference type="Proteomes" id="UP000504615"/>
    </source>
</evidence>
<dbReference type="AlphaFoldDB" id="A0A6I9W0N8"/>
<dbReference type="PROSITE" id="PS00108">
    <property type="entry name" value="PROTEIN_KINASE_ST"/>
    <property type="match status" value="1"/>
</dbReference>
<dbReference type="KEGG" id="pbar:105425876"/>
<dbReference type="OrthoDB" id="193931at2759"/>
<feature type="domain" description="Protein kinase" evidence="3">
    <location>
        <begin position="1"/>
        <end position="262"/>
    </location>
</feature>
<sequence length="535" mass="61513">MARVDPGLVGYGVPDAIRVAIKIIDIEQGKKDYVMKNLTREAKVLSMLQHPSIVRLYETIRCGSVYYLVTELATGGDLCTHIKEQPAGKLDENTARLYARQLVAALKHMHSKGVVHRDLKMENIVLQDERKEQIKIVDFGLSNIYATDDPLRTHCGSPEYAAPELFIIGKRYGPEVDLWSLGVVLYGMIIGRLPFLCPRDEWTSSEERRRRLMVQINRGLTSIQERAMYQTSIEYRNLINRLLVPSVRERITIREILDHPWILASSKSNFHLRSEDDLNVSNHVAIVNEIATTMRTTVAAVEAEIMRRKYGEIGGMYNIKKHKLHQAAAATYQLAPRLLQNFTCRTEDISSTTTIKKSIFRSSISGNSDNTDHIIVMRRGQVQDRSVKKSSLHGSTTWNWRCHSGNKNRSSEERRNYKIQYDTTNALLSPQQYRMPQIIKNQNDKIPDRRLYRNETNWKSRKSMSYNKSKKMEKNSNTSNAYKVDCEIVPSPLQTYSRISSESVPTSRIKEGFHKKILTPPWRCRVGSAKIRRDT</sequence>
<dbReference type="PANTHER" id="PTHR24346">
    <property type="entry name" value="MAP/MICROTUBULE AFFINITY-REGULATING KINASE"/>
    <property type="match status" value="1"/>
</dbReference>
<dbReference type="GeneID" id="105425876"/>
<dbReference type="InterPro" id="IPR000719">
    <property type="entry name" value="Prot_kinase_dom"/>
</dbReference>
<organism evidence="4 5">
    <name type="scientific">Pogonomyrmex barbatus</name>
    <name type="common">red harvester ant</name>
    <dbReference type="NCBI Taxonomy" id="144034"/>
    <lineage>
        <taxon>Eukaryota</taxon>
        <taxon>Metazoa</taxon>
        <taxon>Ecdysozoa</taxon>
        <taxon>Arthropoda</taxon>
        <taxon>Hexapoda</taxon>
        <taxon>Insecta</taxon>
        <taxon>Pterygota</taxon>
        <taxon>Neoptera</taxon>
        <taxon>Endopterygota</taxon>
        <taxon>Hymenoptera</taxon>
        <taxon>Apocrita</taxon>
        <taxon>Aculeata</taxon>
        <taxon>Formicoidea</taxon>
        <taxon>Formicidae</taxon>
        <taxon>Myrmicinae</taxon>
        <taxon>Pogonomyrmex</taxon>
    </lineage>
</organism>
<dbReference type="GO" id="GO:0004674">
    <property type="term" value="F:protein serine/threonine kinase activity"/>
    <property type="evidence" value="ECO:0007669"/>
    <property type="project" value="TreeGrafter"/>
</dbReference>
<keyword evidence="4" id="KW-1185">Reference proteome</keyword>
<dbReference type="GO" id="GO:0005524">
    <property type="term" value="F:ATP binding"/>
    <property type="evidence" value="ECO:0007669"/>
    <property type="project" value="UniProtKB-KW"/>
</dbReference>
<dbReference type="PANTHER" id="PTHR24346:SF79">
    <property type="entry name" value="PROTEIN KINASE DOMAIN-CONTAINING PROTEIN"/>
    <property type="match status" value="1"/>
</dbReference>
<dbReference type="RefSeq" id="XP_011635152.1">
    <property type="nucleotide sequence ID" value="XM_011636850.1"/>
</dbReference>
<dbReference type="SMART" id="SM00220">
    <property type="entry name" value="S_TKc"/>
    <property type="match status" value="1"/>
</dbReference>
<dbReference type="Gene3D" id="1.10.510.10">
    <property type="entry name" value="Transferase(Phosphotransferase) domain 1"/>
    <property type="match status" value="1"/>
</dbReference>
<dbReference type="InterPro" id="IPR011009">
    <property type="entry name" value="Kinase-like_dom_sf"/>
</dbReference>
<evidence type="ECO:0000259" key="3">
    <source>
        <dbReference type="PROSITE" id="PS50011"/>
    </source>
</evidence>
<evidence type="ECO:0000256" key="2">
    <source>
        <dbReference type="ARBA" id="ARBA00022840"/>
    </source>
</evidence>
<dbReference type="GO" id="GO:0035556">
    <property type="term" value="P:intracellular signal transduction"/>
    <property type="evidence" value="ECO:0007669"/>
    <property type="project" value="TreeGrafter"/>
</dbReference>
<evidence type="ECO:0000313" key="5">
    <source>
        <dbReference type="RefSeq" id="XP_011635152.1"/>
    </source>
</evidence>
<name>A0A6I9W0N8_9HYME</name>
<dbReference type="SUPFAM" id="SSF56112">
    <property type="entry name" value="Protein kinase-like (PK-like)"/>
    <property type="match status" value="1"/>
</dbReference>
<dbReference type="FunFam" id="1.10.510.10:FF:000571">
    <property type="entry name" value="Maternal embryonic leucine zipper kinase"/>
    <property type="match status" value="1"/>
</dbReference>
<dbReference type="PROSITE" id="PS50011">
    <property type="entry name" value="PROTEIN_KINASE_DOM"/>
    <property type="match status" value="1"/>
</dbReference>
<keyword evidence="1" id="KW-0547">Nucleotide-binding</keyword>
<gene>
    <name evidence="5" type="primary">LOC105425876</name>
</gene>
<protein>
    <submittedName>
        <fullName evidence="5">MAP/microtubule affinity-regulating kinase 3-like</fullName>
    </submittedName>
</protein>
<keyword evidence="2" id="KW-0067">ATP-binding</keyword>
<dbReference type="InterPro" id="IPR008271">
    <property type="entry name" value="Ser/Thr_kinase_AS"/>
</dbReference>